<comment type="cofactor">
    <cofactor evidence="1">
        <name>Fe(2+)</name>
        <dbReference type="ChEBI" id="CHEBI:29033"/>
    </cofactor>
</comment>
<evidence type="ECO:0000256" key="1">
    <source>
        <dbReference type="ARBA" id="ARBA00001954"/>
    </source>
</evidence>
<name>A0ABW4N4K8_9CAUL</name>
<dbReference type="GO" id="GO:0051213">
    <property type="term" value="F:dioxygenase activity"/>
    <property type="evidence" value="ECO:0007669"/>
    <property type="project" value="UniProtKB-KW"/>
</dbReference>
<dbReference type="SUPFAM" id="SSF51197">
    <property type="entry name" value="Clavaminate synthase-like"/>
    <property type="match status" value="1"/>
</dbReference>
<dbReference type="Pfam" id="PF05721">
    <property type="entry name" value="PhyH"/>
    <property type="match status" value="1"/>
</dbReference>
<keyword evidence="2" id="KW-0560">Oxidoreductase</keyword>
<sequence>MDDMAAAPAGLDVGPHVEAMRRDGYTIIEDFLSPAQIEAVRTGLHPFLGHYRGRNDFEGHKTERVYTLVARAKVFQDVAEEPRLMAILGQFLQPRFLLTASQAICIYPGETAQRLHTDDSFYPIPRPRPAISITVIVAVDPFTEQNGATVIVPGSHRWSNEQLTAMQEARLAGRPVPEVDEGARPAVMAAGAALVMLGTLLHGGGANRSDAPRLAFTNQYCEPWVRTQENFFLAIPKEMVREYSPRVRELLGYDTRLNSFMGMVTASTPAKALEPGWVPPVVRQAAQGD</sequence>
<evidence type="ECO:0000313" key="2">
    <source>
        <dbReference type="EMBL" id="MFD1785054.1"/>
    </source>
</evidence>
<protein>
    <submittedName>
        <fullName evidence="2">Phytanoyl-CoA dioxygenase family protein</fullName>
    </submittedName>
</protein>
<dbReference type="Gene3D" id="2.60.120.620">
    <property type="entry name" value="q2cbj1_9rhob like domain"/>
    <property type="match status" value="1"/>
</dbReference>
<dbReference type="Proteomes" id="UP001597237">
    <property type="component" value="Unassembled WGS sequence"/>
</dbReference>
<dbReference type="InterPro" id="IPR008775">
    <property type="entry name" value="Phytyl_CoA_dOase-like"/>
</dbReference>
<dbReference type="EMBL" id="JBHUEY010000006">
    <property type="protein sequence ID" value="MFD1785054.1"/>
    <property type="molecule type" value="Genomic_DNA"/>
</dbReference>
<gene>
    <name evidence="2" type="ORF">ACFSC0_16750</name>
</gene>
<dbReference type="RefSeq" id="WP_377282011.1">
    <property type="nucleotide sequence ID" value="NZ_JBHRSI010000005.1"/>
</dbReference>
<reference evidence="3" key="1">
    <citation type="journal article" date="2019" name="Int. J. Syst. Evol. Microbiol.">
        <title>The Global Catalogue of Microorganisms (GCM) 10K type strain sequencing project: providing services to taxonomists for standard genome sequencing and annotation.</title>
        <authorList>
            <consortium name="The Broad Institute Genomics Platform"/>
            <consortium name="The Broad Institute Genome Sequencing Center for Infectious Disease"/>
            <person name="Wu L."/>
            <person name="Ma J."/>
        </authorList>
    </citation>
    <scope>NUCLEOTIDE SEQUENCE [LARGE SCALE GENOMIC DNA]</scope>
    <source>
        <strain evidence="3">DFY28</strain>
    </source>
</reference>
<dbReference type="PANTHER" id="PTHR20883:SF48">
    <property type="entry name" value="ECTOINE DIOXYGENASE"/>
    <property type="match status" value="1"/>
</dbReference>
<proteinExistence type="predicted"/>
<dbReference type="PANTHER" id="PTHR20883">
    <property type="entry name" value="PHYTANOYL-COA DIOXYGENASE DOMAIN CONTAINING 1"/>
    <property type="match status" value="1"/>
</dbReference>
<evidence type="ECO:0000313" key="3">
    <source>
        <dbReference type="Proteomes" id="UP001597237"/>
    </source>
</evidence>
<accession>A0ABW4N4K8</accession>
<keyword evidence="3" id="KW-1185">Reference proteome</keyword>
<keyword evidence="2" id="KW-0223">Dioxygenase</keyword>
<organism evidence="2 3">
    <name type="scientific">Phenylobacterium terrae</name>
    <dbReference type="NCBI Taxonomy" id="2665495"/>
    <lineage>
        <taxon>Bacteria</taxon>
        <taxon>Pseudomonadati</taxon>
        <taxon>Pseudomonadota</taxon>
        <taxon>Alphaproteobacteria</taxon>
        <taxon>Caulobacterales</taxon>
        <taxon>Caulobacteraceae</taxon>
        <taxon>Phenylobacterium</taxon>
    </lineage>
</organism>
<comment type="caution">
    <text evidence="2">The sequence shown here is derived from an EMBL/GenBank/DDBJ whole genome shotgun (WGS) entry which is preliminary data.</text>
</comment>